<evidence type="ECO:0000313" key="4">
    <source>
        <dbReference type="Proteomes" id="UP000049495"/>
    </source>
</evidence>
<dbReference type="Proteomes" id="UP000049077">
    <property type="component" value="Unassembled WGS sequence"/>
</dbReference>
<accession>A0A4R3NZI3</accession>
<proteinExistence type="predicted"/>
<dbReference type="PANTHER" id="PTHR35370:SF1">
    <property type="entry name" value="TYPE VI SECRETION SYSTEM COMPONENT TSSF1"/>
    <property type="match status" value="1"/>
</dbReference>
<dbReference type="AlphaFoldDB" id="A0A4R3NZI3"/>
<reference evidence="1 3" key="1">
    <citation type="submission" date="2014-06" db="EMBL/GenBank/DDBJ databases">
        <authorList>
            <person name="Le Roux F."/>
        </authorList>
    </citation>
    <scope>NUCLEOTIDE SEQUENCE</scope>
    <source>
        <strain evidence="2 3">J5-4</strain>
        <strain evidence="1">J5-5</strain>
    </source>
</reference>
<keyword evidence="3" id="KW-1185">Reference proteome</keyword>
<protein>
    <submittedName>
        <fullName evidence="1">Uncharacterized protein</fullName>
    </submittedName>
</protein>
<evidence type="ECO:0000313" key="1">
    <source>
        <dbReference type="EMBL" id="CDT16451.1"/>
    </source>
</evidence>
<dbReference type="EMBL" id="CCJX01000066">
    <property type="protein sequence ID" value="CDT17758.1"/>
    <property type="molecule type" value="Genomic_DNA"/>
</dbReference>
<dbReference type="RefSeq" id="WP_048661434.1">
    <property type="nucleotide sequence ID" value="NZ_AP025479.1"/>
</dbReference>
<dbReference type="EMBL" id="CCJV01000063">
    <property type="protein sequence ID" value="CDT16451.1"/>
    <property type="molecule type" value="Genomic_DNA"/>
</dbReference>
<dbReference type="GeneID" id="93903626"/>
<dbReference type="Proteomes" id="UP000049495">
    <property type="component" value="Unassembled WGS sequence"/>
</dbReference>
<evidence type="ECO:0000313" key="3">
    <source>
        <dbReference type="Proteomes" id="UP000049077"/>
    </source>
</evidence>
<dbReference type="InterPro" id="IPR010272">
    <property type="entry name" value="T6SS_TssF"/>
</dbReference>
<comment type="caution">
    <text evidence="1">The sequence shown here is derived from an EMBL/GenBank/DDBJ whole genome shotgun (WGS) entry which is preliminary data.</text>
</comment>
<gene>
    <name evidence="2" type="ORF">VCR4J5_1580035</name>
    <name evidence="1" type="ORF">VCR5J5_1550035</name>
</gene>
<dbReference type="PANTHER" id="PTHR35370">
    <property type="entry name" value="CYTOPLASMIC PROTEIN-RELATED-RELATED"/>
    <property type="match status" value="1"/>
</dbReference>
<organism evidence="1 4">
    <name type="scientific">Vibrio crassostreae</name>
    <dbReference type="NCBI Taxonomy" id="246167"/>
    <lineage>
        <taxon>Bacteria</taxon>
        <taxon>Pseudomonadati</taxon>
        <taxon>Pseudomonadota</taxon>
        <taxon>Gammaproteobacteria</taxon>
        <taxon>Vibrionales</taxon>
        <taxon>Vibrionaceae</taxon>
        <taxon>Vibrio</taxon>
    </lineage>
</organism>
<evidence type="ECO:0000313" key="2">
    <source>
        <dbReference type="EMBL" id="CDT17758.1"/>
    </source>
</evidence>
<reference evidence="4" key="2">
    <citation type="submission" date="2014-06" db="EMBL/GenBank/DDBJ databases">
        <authorList>
            <person name="Le Roux Frederique"/>
        </authorList>
    </citation>
    <scope>NUCLEOTIDE SEQUENCE [LARGE SCALE GENOMIC DNA]</scope>
    <source>
        <strain evidence="4">J5-5</strain>
    </source>
</reference>
<dbReference type="PIRSF" id="PIRSF028304">
    <property type="entry name" value="UCP028304"/>
    <property type="match status" value="1"/>
</dbReference>
<dbReference type="OrthoDB" id="9763676at2"/>
<dbReference type="Pfam" id="PF05947">
    <property type="entry name" value="T6SS_TssF"/>
    <property type="match status" value="1"/>
</dbReference>
<sequence>MSESLLQYFEQELSFIREESTQFAERHPSSASALGISKDGVDDPQVARLIESVALMNGRLQKRLDETFPEFTDSLVRLLFPHFLRPVPSYSVLNLEVTDEATATHKIPAHTGFEVGNESNKAQFRTTTDITLYPITIDQVDVTFAPFETAKPVGAEHAKALIELTISTVDEAGEIGQLALEQLTLNLKGESSYVLRLFDLLAQGTSQVCIKTEREGSNQEPIDCYQTLGNKVLQPMGFDVDDTILPYQAASFGGFKLLTEFFVFSERFNGFTVQLGDALKGVGNTFTLQIYIDELSVDVARSLNHEHFSLFSTPIVNLNRMVAEPVEVDFAQKQYPIVLDASQGHDLELFSVDEVNDVTDIDPEIVPQIYSEKYTGSESGLRWQLMQKLHENGGLESALSVADLNHTSASGERRTWLVNATVSNGHNVGSLPINSQISCMESLTIPAEMSLLRRPSQPLRQKDNAKNVWSLLCHLHFNYHAILGTEDPKSTLKNVFELYNHNQSSQNQQYIESLVSIEQEQVVAPIRVSGRTCFAYGTKIVVTLDNANVNGGIALFSHLLDRFFAFFAGFNSFTQVDIRLEGQDGVYMAFPRRTGCKSLL</sequence>
<dbReference type="NCBIfam" id="TIGR03359">
    <property type="entry name" value="VI_chp_6"/>
    <property type="match status" value="1"/>
</dbReference>
<name>A0A4R3NZI3_9VIBR</name>